<reference evidence="2 3" key="1">
    <citation type="submission" date="2020-01" db="EMBL/GenBank/DDBJ databases">
        <title>PhicrAss002; a novel member of the crAss-like phage family isolated from the human gut following selective antibiotic enrichment.</title>
        <authorList>
            <person name="Guerin E."/>
            <person name="Shkoporov A.N."/>
            <person name="Stockdale S.R."/>
            <person name="Khokhlova E.V."/>
            <person name="Clooney A.G."/>
            <person name="Daly K.M."/>
            <person name="Draper L.A."/>
            <person name="Ross P.R."/>
            <person name="Hill C."/>
        </authorList>
    </citation>
    <scope>NUCLEOTIDE SEQUENCE [LARGE SCALE GENOMIC DNA]</scope>
</reference>
<dbReference type="Proteomes" id="UP000595483">
    <property type="component" value="Segment"/>
</dbReference>
<gene>
    <name evidence="2" type="ORF">crAss002_49</name>
</gene>
<evidence type="ECO:0000313" key="2">
    <source>
        <dbReference type="EMBL" id="QIG59159.1"/>
    </source>
</evidence>
<organism evidence="2 3">
    <name type="scientific">Bacteroides phage crAss002</name>
    <dbReference type="NCBI Taxonomy" id="2709317"/>
    <lineage>
        <taxon>Viruses</taxon>
        <taxon>Duplodnaviria</taxon>
        <taxon>Heunggongvirae</taxon>
        <taxon>Uroviricota</taxon>
        <taxon>Caudoviricetes</taxon>
        <taxon>Crassvirales</taxon>
        <taxon>Intestiviridae</taxon>
        <taxon>Churivirinae</taxon>
        <taxon>Jahgtovirus</taxon>
        <taxon>Jahgtovirus secundus</taxon>
    </lineage>
</organism>
<keyword evidence="3" id="KW-1185">Reference proteome</keyword>
<accession>A0A7S5QYA7</accession>
<feature type="region of interest" description="Disordered" evidence="1">
    <location>
        <begin position="25"/>
        <end position="58"/>
    </location>
</feature>
<evidence type="ECO:0000313" key="3">
    <source>
        <dbReference type="Proteomes" id="UP000595483"/>
    </source>
</evidence>
<dbReference type="EMBL" id="MN917146">
    <property type="protein sequence ID" value="QIG59159.1"/>
    <property type="molecule type" value="Genomic_DNA"/>
</dbReference>
<name>A0A7S5QYA7_9CAUD</name>
<protein>
    <submittedName>
        <fullName evidence="2">Uncharacterized protein</fullName>
    </submittedName>
</protein>
<proteinExistence type="predicted"/>
<sequence length="58" mass="6895">MKFDNPYNIFLDDKAFELGTLYDNNYKGSSTKKGNNHKVIAKRHKRNKNKKTHRNAKR</sequence>
<evidence type="ECO:0000256" key="1">
    <source>
        <dbReference type="SAM" id="MobiDB-lite"/>
    </source>
</evidence>
<feature type="compositionally biased region" description="Basic residues" evidence="1">
    <location>
        <begin position="34"/>
        <end position="58"/>
    </location>
</feature>